<reference evidence="2 3" key="1">
    <citation type="journal article" date="2016" name="Nat. Commun.">
        <title>Ectomycorrhizal ecology is imprinted in the genome of the dominant symbiotic fungus Cenococcum geophilum.</title>
        <authorList>
            <consortium name="DOE Joint Genome Institute"/>
            <person name="Peter M."/>
            <person name="Kohler A."/>
            <person name="Ohm R.A."/>
            <person name="Kuo A."/>
            <person name="Krutzmann J."/>
            <person name="Morin E."/>
            <person name="Arend M."/>
            <person name="Barry K.W."/>
            <person name="Binder M."/>
            <person name="Choi C."/>
            <person name="Clum A."/>
            <person name="Copeland A."/>
            <person name="Grisel N."/>
            <person name="Haridas S."/>
            <person name="Kipfer T."/>
            <person name="LaButti K."/>
            <person name="Lindquist E."/>
            <person name="Lipzen A."/>
            <person name="Maire R."/>
            <person name="Meier B."/>
            <person name="Mihaltcheva S."/>
            <person name="Molinier V."/>
            <person name="Murat C."/>
            <person name="Poggeler S."/>
            <person name="Quandt C.A."/>
            <person name="Sperisen C."/>
            <person name="Tritt A."/>
            <person name="Tisserant E."/>
            <person name="Crous P.W."/>
            <person name="Henrissat B."/>
            <person name="Nehls U."/>
            <person name="Egli S."/>
            <person name="Spatafora J.W."/>
            <person name="Grigoriev I.V."/>
            <person name="Martin F.M."/>
        </authorList>
    </citation>
    <scope>NUCLEOTIDE SEQUENCE [LARGE SCALE GENOMIC DNA]</scope>
    <source>
        <strain evidence="2 3">CBS 207.34</strain>
    </source>
</reference>
<protein>
    <submittedName>
        <fullName evidence="2">Uncharacterized protein</fullName>
    </submittedName>
</protein>
<keyword evidence="1" id="KW-0812">Transmembrane</keyword>
<dbReference type="Proteomes" id="UP000250140">
    <property type="component" value="Unassembled WGS sequence"/>
</dbReference>
<keyword evidence="1" id="KW-1133">Transmembrane helix</keyword>
<organism evidence="2 3">
    <name type="scientific">Glonium stellatum</name>
    <dbReference type="NCBI Taxonomy" id="574774"/>
    <lineage>
        <taxon>Eukaryota</taxon>
        <taxon>Fungi</taxon>
        <taxon>Dikarya</taxon>
        <taxon>Ascomycota</taxon>
        <taxon>Pezizomycotina</taxon>
        <taxon>Dothideomycetes</taxon>
        <taxon>Pleosporomycetidae</taxon>
        <taxon>Gloniales</taxon>
        <taxon>Gloniaceae</taxon>
        <taxon>Glonium</taxon>
    </lineage>
</organism>
<feature type="transmembrane region" description="Helical" evidence="1">
    <location>
        <begin position="12"/>
        <end position="33"/>
    </location>
</feature>
<gene>
    <name evidence="2" type="ORF">AOQ84DRAFT_351269</name>
</gene>
<sequence length="55" mass="6281">MVGIITALMPSLLTLHLSFSAFAYFSLSAFPFYRKRSWSERKYGTAPVDHQLQQA</sequence>
<evidence type="ECO:0000313" key="2">
    <source>
        <dbReference type="EMBL" id="OCL14963.1"/>
    </source>
</evidence>
<dbReference type="EMBL" id="KV748503">
    <property type="protein sequence ID" value="OCL14963.1"/>
    <property type="molecule type" value="Genomic_DNA"/>
</dbReference>
<keyword evidence="3" id="KW-1185">Reference proteome</keyword>
<dbReference type="AlphaFoldDB" id="A0A8E2FDH9"/>
<evidence type="ECO:0000256" key="1">
    <source>
        <dbReference type="SAM" id="Phobius"/>
    </source>
</evidence>
<accession>A0A8E2FDH9</accession>
<keyword evidence="1" id="KW-0472">Membrane</keyword>
<proteinExistence type="predicted"/>
<evidence type="ECO:0000313" key="3">
    <source>
        <dbReference type="Proteomes" id="UP000250140"/>
    </source>
</evidence>
<name>A0A8E2FDH9_9PEZI</name>